<dbReference type="PROSITE" id="PS50082">
    <property type="entry name" value="WD_REPEATS_2"/>
    <property type="match status" value="6"/>
</dbReference>
<feature type="repeat" description="WD" evidence="3">
    <location>
        <begin position="1145"/>
        <end position="1186"/>
    </location>
</feature>
<dbReference type="OrthoDB" id="674604at2759"/>
<dbReference type="SUPFAM" id="SSF50978">
    <property type="entry name" value="WD40 repeat-like"/>
    <property type="match status" value="1"/>
</dbReference>
<dbReference type="SUPFAM" id="SSF50998">
    <property type="entry name" value="Quinoprotein alcohol dehydrogenase-like"/>
    <property type="match status" value="2"/>
</dbReference>
<dbReference type="InterPro" id="IPR027417">
    <property type="entry name" value="P-loop_NTPase"/>
</dbReference>
<dbReference type="InterPro" id="IPR015943">
    <property type="entry name" value="WD40/YVTN_repeat-like_dom_sf"/>
</dbReference>
<dbReference type="InterPro" id="IPR056884">
    <property type="entry name" value="NPHP3-like_N"/>
</dbReference>
<dbReference type="Proteomes" id="UP000664534">
    <property type="component" value="Unassembled WGS sequence"/>
</dbReference>
<organism evidence="5 6">
    <name type="scientific">Imshaugia aleurites</name>
    <dbReference type="NCBI Taxonomy" id="172621"/>
    <lineage>
        <taxon>Eukaryota</taxon>
        <taxon>Fungi</taxon>
        <taxon>Dikarya</taxon>
        <taxon>Ascomycota</taxon>
        <taxon>Pezizomycotina</taxon>
        <taxon>Lecanoromycetes</taxon>
        <taxon>OSLEUM clade</taxon>
        <taxon>Lecanoromycetidae</taxon>
        <taxon>Lecanorales</taxon>
        <taxon>Lecanorineae</taxon>
        <taxon>Parmeliaceae</taxon>
        <taxon>Imshaugia</taxon>
    </lineage>
</organism>
<dbReference type="PROSITE" id="PS00678">
    <property type="entry name" value="WD_REPEATS_1"/>
    <property type="match status" value="2"/>
</dbReference>
<dbReference type="PROSITE" id="PS50294">
    <property type="entry name" value="WD_REPEATS_REGION"/>
    <property type="match status" value="6"/>
</dbReference>
<evidence type="ECO:0000256" key="1">
    <source>
        <dbReference type="ARBA" id="ARBA00022574"/>
    </source>
</evidence>
<dbReference type="EMBL" id="CAJPDT010000004">
    <property type="protein sequence ID" value="CAF9907994.1"/>
    <property type="molecule type" value="Genomic_DNA"/>
</dbReference>
<dbReference type="InterPro" id="IPR020472">
    <property type="entry name" value="WD40_PAC1"/>
</dbReference>
<dbReference type="InterPro" id="IPR011047">
    <property type="entry name" value="Quinoprotein_ADH-like_sf"/>
</dbReference>
<dbReference type="InterPro" id="IPR019775">
    <property type="entry name" value="WD40_repeat_CS"/>
</dbReference>
<keyword evidence="2" id="KW-0677">Repeat</keyword>
<protein>
    <recommendedName>
        <fullName evidence="4">Nephrocystin 3-like N-terminal domain-containing protein</fullName>
    </recommendedName>
</protein>
<feature type="repeat" description="WD" evidence="3">
    <location>
        <begin position="1187"/>
        <end position="1228"/>
    </location>
</feature>
<dbReference type="InterPro" id="IPR036322">
    <property type="entry name" value="WD40_repeat_dom_sf"/>
</dbReference>
<dbReference type="SMART" id="SM00320">
    <property type="entry name" value="WD40"/>
    <property type="match status" value="12"/>
</dbReference>
<dbReference type="SUPFAM" id="SSF52540">
    <property type="entry name" value="P-loop containing nucleoside triphosphate hydrolases"/>
    <property type="match status" value="1"/>
</dbReference>
<dbReference type="InterPro" id="IPR050349">
    <property type="entry name" value="WD_LIS1/nudF_dynein_reg"/>
</dbReference>
<dbReference type="Gene3D" id="3.40.50.300">
    <property type="entry name" value="P-loop containing nucleotide triphosphate hydrolases"/>
    <property type="match status" value="1"/>
</dbReference>
<feature type="repeat" description="WD" evidence="3">
    <location>
        <begin position="976"/>
        <end position="1017"/>
    </location>
</feature>
<evidence type="ECO:0000313" key="6">
    <source>
        <dbReference type="Proteomes" id="UP000664534"/>
    </source>
</evidence>
<evidence type="ECO:0000256" key="2">
    <source>
        <dbReference type="ARBA" id="ARBA00022737"/>
    </source>
</evidence>
<dbReference type="PRINTS" id="PR00320">
    <property type="entry name" value="GPROTEINBRPT"/>
</dbReference>
<feature type="repeat" description="WD" evidence="3">
    <location>
        <begin position="757"/>
        <end position="798"/>
    </location>
</feature>
<proteinExistence type="predicted"/>
<accession>A0A8H3EMK3</accession>
<dbReference type="Pfam" id="PF00400">
    <property type="entry name" value="WD40"/>
    <property type="match status" value="8"/>
</dbReference>
<feature type="repeat" description="WD" evidence="3">
    <location>
        <begin position="799"/>
        <end position="830"/>
    </location>
</feature>
<feature type="repeat" description="WD" evidence="3">
    <location>
        <begin position="1103"/>
        <end position="1144"/>
    </location>
</feature>
<evidence type="ECO:0000256" key="3">
    <source>
        <dbReference type="PROSITE-ProRule" id="PRU00221"/>
    </source>
</evidence>
<dbReference type="Pfam" id="PF24883">
    <property type="entry name" value="NPHP3_N"/>
    <property type="match status" value="1"/>
</dbReference>
<evidence type="ECO:0000313" key="5">
    <source>
        <dbReference type="EMBL" id="CAF9907994.1"/>
    </source>
</evidence>
<dbReference type="Gene3D" id="2.130.10.10">
    <property type="entry name" value="YVTN repeat-like/Quinoprotein amine dehydrogenase"/>
    <property type="match status" value="4"/>
</dbReference>
<reference evidence="5" key="1">
    <citation type="submission" date="2021-03" db="EMBL/GenBank/DDBJ databases">
        <authorList>
            <person name="Tagirdzhanova G."/>
        </authorList>
    </citation>
    <scope>NUCLEOTIDE SEQUENCE</scope>
</reference>
<evidence type="ECO:0000259" key="4">
    <source>
        <dbReference type="Pfam" id="PF24883"/>
    </source>
</evidence>
<keyword evidence="6" id="KW-1185">Reference proteome</keyword>
<dbReference type="PANTHER" id="PTHR44129">
    <property type="entry name" value="WD REPEAT-CONTAINING PROTEIN POP1"/>
    <property type="match status" value="1"/>
</dbReference>
<comment type="caution">
    <text evidence="5">The sequence shown here is derived from an EMBL/GenBank/DDBJ whole genome shotgun (WGS) entry which is preliminary data.</text>
</comment>
<feature type="domain" description="Nephrocystin 3-like N-terminal" evidence="4">
    <location>
        <begin position="196"/>
        <end position="353"/>
    </location>
</feature>
<dbReference type="CDD" id="cd00200">
    <property type="entry name" value="WD40"/>
    <property type="match status" value="2"/>
</dbReference>
<name>A0A8H3EMK3_9LECA</name>
<dbReference type="InterPro" id="IPR001680">
    <property type="entry name" value="WD40_rpt"/>
</dbReference>
<sequence>MDPATAIAVGQVSANVVSIIWKYYSEVKDAKSNIMHLANEIQDFHDVMQRFQDLLQKGNLAAKIPASGSLKATIEQSLLDIKALESKLDPGTGAKVMKRFGKRALKWPLTKKEVDEWVTKFQRLKATANLALNTDQTSLILGVDANVTQLKQGQQAIEQEQQLGKLPFAADSSFDSYYRQHESQCIANTRVELLQRLQDWGADHERPIFWLTGMAGTGKSTIARTLANNFKSQKTLGGNFFFSRGSGKANNAVNFVGTLAHHLANTSPQLKECICHAVSIHSDSTRQGLRSQWQDFVIGPLSRIKLKGRPTLNFVIDALDECDSDDDIRLLLQLFVEVKDLNTIDLGVFVTSRPEIVIRLGFEDMPEIFHHNLDLRDIPRQTVERDISILLEQELGRISLQHKLHDWPSEDNIRLLVQKADCLFIYAATACRFVGDRDWDPTERLSEILQGDSVGGGNTAQLDEMYMQVLRCSLIKGRREGDIARLCDLFKSIVGSVVVLFDELSAPALAKLLSLPVKTVDVSLGKLHSVLNLSSNPDSPIRLLHPSFHDFLLDEKRCEDKRFFVEEVLMHGNLVMNCLKTISAALKRNSCRLPTPGSSPQDVQSETLNKQLPKHVQYACQYWVDHLAGTKPDSRAQLGLRDDGEIHIFFREDFLHWLEAMSLMGKMSQGVLMITRLANMTELGQHHTLHAMVEDAERFILSNRTIIEKAPLQTYASALVFSPTGSLIRKRYSDQLPAWLVRLPAVENRWSNCVQTLEGHQSRINAIAFSPEGKFFASASDDKTIRLWDPATGALHSTLEGHDESVKALAFSCNGHLASASRDGTIRLWEPITGVTSRIIDINFRPVSDIIDYSSISLFFLPKGDLAVYCFDEKVRIWRWEKESLSDPILPEFKNCRLRGSSPQGKLAVEVYGKDSDVVEVLLYDSTTGAAQSLKTDITARSYYAVAFSSDNKMAFGFSDGTIELHDLATGSHRKLKGHSKTVGELAFSPDSRFLVSGSSNGTLLLWELSTQAQSMIGTCTTGIMSIAFSPDGKRIALSCWSDSTVQLWRPVLRATKSLREDHPRIITGVFFSPSGDQVASISPNDGKIQLYDTVRGALEYTLLDHSEEVKLITFSRDGKQLASVSGDKSVRLWDPRTGTRSQVLSDDLGIATRLVFSSDGKQLASGDNDGQLRIWDLEIGNLRHKFKGPDSEVSAIAFSPAGNKIASVFYDRIGRVWDTMTGDMLHQLEGLAGYSDTIAFSPNDRYLAWQSHDSSMTFYNVETKTSRKTLEIHGDVTVVAFSSDSKSLASSSWSDQTIKLWDVGTALLLRTFSIDSTVWQLSFSADGAYLETEKGHISIGEVAEDAVNTSSTHGSHWRIFGREWVMEGNRKMLWLPPEFRELGIHDSRIAHHNGLFVFGLKSGKFVFLGLTQDKVVTEIEE</sequence>
<keyword evidence="1 3" id="KW-0853">WD repeat</keyword>
<gene>
    <name evidence="5" type="ORF">IMSHALPRED_006553</name>
</gene>